<dbReference type="PANTHER" id="PTHR12128">
    <property type="entry name" value="DIHYDRODIPICOLINATE SYNTHASE"/>
    <property type="match status" value="1"/>
</dbReference>
<dbReference type="RefSeq" id="WP_163818410.1">
    <property type="nucleotide sequence ID" value="NZ_JAAGOB010000004.1"/>
</dbReference>
<dbReference type="PANTHER" id="PTHR12128:SF51">
    <property type="entry name" value="BLL4205 PROTEIN"/>
    <property type="match status" value="1"/>
</dbReference>
<gene>
    <name evidence="2" type="ORF">G1H11_10070</name>
</gene>
<dbReference type="InterPro" id="IPR013785">
    <property type="entry name" value="Aldolase_TIM"/>
</dbReference>
<keyword evidence="1" id="KW-0456">Lyase</keyword>
<reference evidence="2 3" key="1">
    <citation type="submission" date="2020-02" db="EMBL/GenBank/DDBJ databases">
        <authorList>
            <person name="Li X.-J."/>
            <person name="Feng X.-M."/>
        </authorList>
    </citation>
    <scope>NUCLEOTIDE SEQUENCE [LARGE SCALE GENOMIC DNA]</scope>
    <source>
        <strain evidence="2 3">CGMCC 4.7225</strain>
    </source>
</reference>
<sequence length="356" mass="38744">MTKTLAETSTAAAHDRQEPMDIFHSGTVIPAHPLALDASRRLDERRQRALTRYYLEAGAGGVAVAVHTTQFAIHEPGRGLLKPVLELASTTAAEYADHTPVLVAGVCGPTEQAVAEAELAASLGYDLILLAPYGASELSDQELLDRTRAVGEILPVIGFYLQPAVGGRLLPRPFWRQLADIPSVVGVKVAPFDRYATLDVVHGIADSDRHGDVTFYTGNDDHIVGDLLATYPTGTEFAGGLLGQWAVWVRSAVTLLELARKAKAGDDNALRQAMDMDVALTDANAAIFDARNNFHGCIPGIHEVLRRQGLLDGLWCLDENEVLGPGQLDEIERIWTAYPHLRDDQFVAENLDRWLD</sequence>
<dbReference type="Gene3D" id="3.20.20.70">
    <property type="entry name" value="Aldolase class I"/>
    <property type="match status" value="1"/>
</dbReference>
<accession>A0A6N9YLD2</accession>
<dbReference type="EMBL" id="JAAGOB010000004">
    <property type="protein sequence ID" value="NED95658.1"/>
    <property type="molecule type" value="Genomic_DNA"/>
</dbReference>
<dbReference type="InterPro" id="IPR002220">
    <property type="entry name" value="DapA-like"/>
</dbReference>
<dbReference type="SMART" id="SM01130">
    <property type="entry name" value="DHDPS"/>
    <property type="match status" value="1"/>
</dbReference>
<protein>
    <submittedName>
        <fullName evidence="2">Dihydrodipicolinate synthase family protein</fullName>
    </submittedName>
</protein>
<dbReference type="Proteomes" id="UP000469185">
    <property type="component" value="Unassembled WGS sequence"/>
</dbReference>
<evidence type="ECO:0000256" key="1">
    <source>
        <dbReference type="ARBA" id="ARBA00023239"/>
    </source>
</evidence>
<evidence type="ECO:0000313" key="3">
    <source>
        <dbReference type="Proteomes" id="UP000469185"/>
    </source>
</evidence>
<organism evidence="2 3">
    <name type="scientific">Phytoactinopolyspora alkaliphila</name>
    <dbReference type="NCBI Taxonomy" id="1783498"/>
    <lineage>
        <taxon>Bacteria</taxon>
        <taxon>Bacillati</taxon>
        <taxon>Actinomycetota</taxon>
        <taxon>Actinomycetes</taxon>
        <taxon>Jiangellales</taxon>
        <taxon>Jiangellaceae</taxon>
        <taxon>Phytoactinopolyspora</taxon>
    </lineage>
</organism>
<dbReference type="Pfam" id="PF00701">
    <property type="entry name" value="DHDPS"/>
    <property type="match status" value="1"/>
</dbReference>
<name>A0A6N9YLD2_9ACTN</name>
<evidence type="ECO:0000313" key="2">
    <source>
        <dbReference type="EMBL" id="NED95658.1"/>
    </source>
</evidence>
<proteinExistence type="predicted"/>
<comment type="caution">
    <text evidence="2">The sequence shown here is derived from an EMBL/GenBank/DDBJ whole genome shotgun (WGS) entry which is preliminary data.</text>
</comment>
<keyword evidence="3" id="KW-1185">Reference proteome</keyword>
<dbReference type="GO" id="GO:0008840">
    <property type="term" value="F:4-hydroxy-tetrahydrodipicolinate synthase activity"/>
    <property type="evidence" value="ECO:0007669"/>
    <property type="project" value="TreeGrafter"/>
</dbReference>
<dbReference type="SUPFAM" id="SSF51569">
    <property type="entry name" value="Aldolase"/>
    <property type="match status" value="1"/>
</dbReference>
<dbReference type="AlphaFoldDB" id="A0A6N9YLD2"/>